<keyword evidence="4 6" id="KW-1133">Transmembrane helix</keyword>
<feature type="domain" description="SSD" evidence="7">
    <location>
        <begin position="238"/>
        <end position="364"/>
    </location>
</feature>
<feature type="transmembrane region" description="Helical" evidence="6">
    <location>
        <begin position="725"/>
        <end position="751"/>
    </location>
</feature>
<evidence type="ECO:0000256" key="2">
    <source>
        <dbReference type="ARBA" id="ARBA00022475"/>
    </source>
</evidence>
<proteinExistence type="predicted"/>
<gene>
    <name evidence="8" type="ORF">C4532_00810</name>
</gene>
<keyword evidence="5 6" id="KW-0472">Membrane</keyword>
<dbReference type="EMBL" id="QZKI01000005">
    <property type="protein sequence ID" value="RJP75301.1"/>
    <property type="molecule type" value="Genomic_DNA"/>
</dbReference>
<feature type="transmembrane region" description="Helical" evidence="6">
    <location>
        <begin position="623"/>
        <end position="645"/>
    </location>
</feature>
<dbReference type="Proteomes" id="UP000285961">
    <property type="component" value="Unassembled WGS sequence"/>
</dbReference>
<organism evidence="8 9">
    <name type="scientific">Candidatus Abyssobacteria bacterium SURF_17</name>
    <dbReference type="NCBI Taxonomy" id="2093361"/>
    <lineage>
        <taxon>Bacteria</taxon>
        <taxon>Pseudomonadati</taxon>
        <taxon>Candidatus Hydrogenedentota</taxon>
        <taxon>Candidatus Abyssobacteria</taxon>
    </lineage>
</organism>
<sequence>MRMSRLFTYLIREHPLAILLVSVVFTFILAAGIPNLGMRPFFEGDLPADDPVLKANERYSSYFGSDERAYLAVVNDTIYRPSTLAKIVSITDELNSLDDVLKEETLSLATVRKVKSRDWGLDISKYLSPLPTTPEEVARLREDIRLDDEIYGRLVSTDETSTLLAVKLRKGYDQRQLYHSLRSIAETYSGPERIYPFGHQVMNEEANLGIAHDATMLGPLALILMMAAIYLFFGSVRLTLSSMLMVIMSIIWTAGLMHYLGFPLSILSASMPAVLIVQGSSYAIHVIHRCNEEASRGGEKDAIVEGVGEVSRALLLSAGMSMFGFATLVVFKILSIREFGICVATGVGFAALLSMVVLPSIMVLQKGVLSAHPPGKSDALDKVLTRLTLISLTYSRPILIGVSLVIAVSIVGIFKMRTGVAPEEIFPPDSRAREVVSLFLQKFHGPYTLNVMFTAERPDGLKSPDTLKRIEKFQHFADGVPGVKYTHSLVDIIKRMNRILHEDNPQFDTVPESEEMVAQLLLLHSLTNDPAQYESVVDYDLQRCRVAIMTTAIDSAELEDIYRSLAAYCEQHMDGALQADFGGRSMVWIAQNEYIIRGKIMNIITNVFPVLGMCALAFRSFRLGVVSILPLSVATLAAFGLMGHLGIRLDMATAVLTGICVGVGVDSAVHFISRLRSESLYNGEVQAVLQRVMRGTGRAIVFDATANALGFVTFIFSGFTPIRTLGLIVCFTMSSCLLLTLVLIPAIIASFPVPFRHPGRQTVYLRAEGEAAREKAEMTE</sequence>
<dbReference type="Pfam" id="PF03176">
    <property type="entry name" value="MMPL"/>
    <property type="match status" value="2"/>
</dbReference>
<evidence type="ECO:0000256" key="6">
    <source>
        <dbReference type="SAM" id="Phobius"/>
    </source>
</evidence>
<evidence type="ECO:0000256" key="5">
    <source>
        <dbReference type="ARBA" id="ARBA00023136"/>
    </source>
</evidence>
<dbReference type="PANTHER" id="PTHR33406:SF13">
    <property type="entry name" value="MEMBRANE PROTEIN YDFJ"/>
    <property type="match status" value="1"/>
</dbReference>
<feature type="transmembrane region" description="Helical" evidence="6">
    <location>
        <begin position="313"/>
        <end position="334"/>
    </location>
</feature>
<dbReference type="InterPro" id="IPR004869">
    <property type="entry name" value="MMPL_dom"/>
</dbReference>
<dbReference type="PANTHER" id="PTHR33406">
    <property type="entry name" value="MEMBRANE PROTEIN MJ1562-RELATED"/>
    <property type="match status" value="1"/>
</dbReference>
<dbReference type="Gene3D" id="1.20.1640.10">
    <property type="entry name" value="Multidrug efflux transporter AcrB transmembrane domain"/>
    <property type="match status" value="2"/>
</dbReference>
<dbReference type="InterPro" id="IPR000731">
    <property type="entry name" value="SSD"/>
</dbReference>
<feature type="transmembrane region" description="Helical" evidence="6">
    <location>
        <begin position="394"/>
        <end position="414"/>
    </location>
</feature>
<feature type="transmembrane region" description="Helical" evidence="6">
    <location>
        <begin position="651"/>
        <end position="672"/>
    </location>
</feature>
<dbReference type="GO" id="GO:0005886">
    <property type="term" value="C:plasma membrane"/>
    <property type="evidence" value="ECO:0007669"/>
    <property type="project" value="UniProtKB-SubCell"/>
</dbReference>
<keyword evidence="2" id="KW-1003">Cell membrane</keyword>
<evidence type="ECO:0000259" key="7">
    <source>
        <dbReference type="PROSITE" id="PS50156"/>
    </source>
</evidence>
<reference evidence="8 9" key="1">
    <citation type="journal article" date="2017" name="ISME J.">
        <title>Energy and carbon metabolisms in a deep terrestrial subsurface fluid microbial community.</title>
        <authorList>
            <person name="Momper L."/>
            <person name="Jungbluth S.P."/>
            <person name="Lee M.D."/>
            <person name="Amend J.P."/>
        </authorList>
    </citation>
    <scope>NUCLEOTIDE SEQUENCE [LARGE SCALE GENOMIC DNA]</scope>
    <source>
        <strain evidence="8">SURF_17</strain>
    </source>
</reference>
<feature type="transmembrane region" description="Helical" evidence="6">
    <location>
        <begin position="341"/>
        <end position="364"/>
    </location>
</feature>
<feature type="transmembrane region" description="Helical" evidence="6">
    <location>
        <begin position="240"/>
        <end position="262"/>
    </location>
</feature>
<protein>
    <submittedName>
        <fullName evidence="8">RND family transporter</fullName>
    </submittedName>
</protein>
<feature type="transmembrane region" description="Helical" evidence="6">
    <location>
        <begin position="216"/>
        <end position="233"/>
    </location>
</feature>
<comment type="subcellular location">
    <subcellularLocation>
        <location evidence="1">Cell membrane</location>
        <topology evidence="1">Multi-pass membrane protein</topology>
    </subcellularLocation>
</comment>
<evidence type="ECO:0000256" key="1">
    <source>
        <dbReference type="ARBA" id="ARBA00004651"/>
    </source>
</evidence>
<feature type="transmembrane region" description="Helical" evidence="6">
    <location>
        <begin position="700"/>
        <end position="719"/>
    </location>
</feature>
<evidence type="ECO:0000313" key="8">
    <source>
        <dbReference type="EMBL" id="RJP75301.1"/>
    </source>
</evidence>
<keyword evidence="3 6" id="KW-0812">Transmembrane</keyword>
<dbReference type="PROSITE" id="PS50156">
    <property type="entry name" value="SSD"/>
    <property type="match status" value="2"/>
</dbReference>
<evidence type="ECO:0000256" key="4">
    <source>
        <dbReference type="ARBA" id="ARBA00022989"/>
    </source>
</evidence>
<feature type="domain" description="SSD" evidence="7">
    <location>
        <begin position="623"/>
        <end position="750"/>
    </location>
</feature>
<comment type="caution">
    <text evidence="8">The sequence shown here is derived from an EMBL/GenBank/DDBJ whole genome shotgun (WGS) entry which is preliminary data.</text>
</comment>
<accession>A0A419F9C8</accession>
<dbReference type="SUPFAM" id="SSF82866">
    <property type="entry name" value="Multidrug efflux transporter AcrB transmembrane domain"/>
    <property type="match status" value="2"/>
</dbReference>
<name>A0A419F9C8_9BACT</name>
<dbReference type="AlphaFoldDB" id="A0A419F9C8"/>
<evidence type="ECO:0000313" key="9">
    <source>
        <dbReference type="Proteomes" id="UP000285961"/>
    </source>
</evidence>
<evidence type="ECO:0000256" key="3">
    <source>
        <dbReference type="ARBA" id="ARBA00022692"/>
    </source>
</evidence>
<dbReference type="InterPro" id="IPR050545">
    <property type="entry name" value="Mycobact_MmpL"/>
</dbReference>